<sequence length="46" mass="5299">MAQYQEKLQLFQESLTPPMSKQVSSLPRSKRIVRVANQLRIRCAPA</sequence>
<reference evidence="1" key="1">
    <citation type="submission" date="2018-02" db="EMBL/GenBank/DDBJ databases">
        <title>Rhizophora mucronata_Transcriptome.</title>
        <authorList>
            <person name="Meera S.P."/>
            <person name="Sreeshan A."/>
            <person name="Augustine A."/>
        </authorList>
    </citation>
    <scope>NUCLEOTIDE SEQUENCE</scope>
    <source>
        <tissue evidence="1">Leaf</tissue>
    </source>
</reference>
<protein>
    <submittedName>
        <fullName evidence="1">Uncharacterized protein</fullName>
    </submittedName>
</protein>
<organism evidence="1">
    <name type="scientific">Rhizophora mucronata</name>
    <name type="common">Asiatic mangrove</name>
    <dbReference type="NCBI Taxonomy" id="61149"/>
    <lineage>
        <taxon>Eukaryota</taxon>
        <taxon>Viridiplantae</taxon>
        <taxon>Streptophyta</taxon>
        <taxon>Embryophyta</taxon>
        <taxon>Tracheophyta</taxon>
        <taxon>Spermatophyta</taxon>
        <taxon>Magnoliopsida</taxon>
        <taxon>eudicotyledons</taxon>
        <taxon>Gunneridae</taxon>
        <taxon>Pentapetalae</taxon>
        <taxon>rosids</taxon>
        <taxon>fabids</taxon>
        <taxon>Malpighiales</taxon>
        <taxon>Rhizophoraceae</taxon>
        <taxon>Rhizophora</taxon>
    </lineage>
</organism>
<dbReference type="EMBL" id="GGEC01027041">
    <property type="protein sequence ID" value="MBX07525.1"/>
    <property type="molecule type" value="Transcribed_RNA"/>
</dbReference>
<accession>A0A2P2KP80</accession>
<proteinExistence type="predicted"/>
<evidence type="ECO:0000313" key="1">
    <source>
        <dbReference type="EMBL" id="MBX07525.1"/>
    </source>
</evidence>
<dbReference type="AlphaFoldDB" id="A0A2P2KP80"/>
<name>A0A2P2KP80_RHIMU</name>